<dbReference type="Gene3D" id="1.10.260.40">
    <property type="entry name" value="lambda repressor-like DNA-binding domains"/>
    <property type="match status" value="1"/>
</dbReference>
<keyword evidence="3" id="KW-1185">Reference proteome</keyword>
<name>A0ABV6NU92_9ACTN</name>
<organism evidence="2 3">
    <name type="scientific">Plantactinospora siamensis</name>
    <dbReference type="NCBI Taxonomy" id="555372"/>
    <lineage>
        <taxon>Bacteria</taxon>
        <taxon>Bacillati</taxon>
        <taxon>Actinomycetota</taxon>
        <taxon>Actinomycetes</taxon>
        <taxon>Micromonosporales</taxon>
        <taxon>Micromonosporaceae</taxon>
        <taxon>Plantactinospora</taxon>
    </lineage>
</organism>
<dbReference type="Pfam" id="PF13560">
    <property type="entry name" value="HTH_31"/>
    <property type="match status" value="1"/>
</dbReference>
<feature type="domain" description="HTH cro/C1-type" evidence="1">
    <location>
        <begin position="12"/>
        <end position="66"/>
    </location>
</feature>
<gene>
    <name evidence="2" type="ORF">ACFFHU_09145</name>
</gene>
<dbReference type="SMART" id="SM00530">
    <property type="entry name" value="HTH_XRE"/>
    <property type="match status" value="1"/>
</dbReference>
<dbReference type="InterPro" id="IPR043917">
    <property type="entry name" value="DUF5753"/>
</dbReference>
<dbReference type="EMBL" id="JBHLUE010000005">
    <property type="protein sequence ID" value="MFC0564327.1"/>
    <property type="molecule type" value="Genomic_DNA"/>
</dbReference>
<evidence type="ECO:0000259" key="1">
    <source>
        <dbReference type="PROSITE" id="PS50943"/>
    </source>
</evidence>
<dbReference type="Proteomes" id="UP001589894">
    <property type="component" value="Unassembled WGS sequence"/>
</dbReference>
<dbReference type="InterPro" id="IPR001387">
    <property type="entry name" value="Cro/C1-type_HTH"/>
</dbReference>
<dbReference type="InterPro" id="IPR010982">
    <property type="entry name" value="Lambda_DNA-bd_dom_sf"/>
</dbReference>
<dbReference type="RefSeq" id="WP_377337324.1">
    <property type="nucleotide sequence ID" value="NZ_JBHLUE010000005.1"/>
</dbReference>
<comment type="caution">
    <text evidence="2">The sequence shown here is derived from an EMBL/GenBank/DDBJ whole genome shotgun (WGS) entry which is preliminary data.</text>
</comment>
<dbReference type="CDD" id="cd00093">
    <property type="entry name" value="HTH_XRE"/>
    <property type="match status" value="1"/>
</dbReference>
<dbReference type="Pfam" id="PF19054">
    <property type="entry name" value="DUF5753"/>
    <property type="match status" value="1"/>
</dbReference>
<evidence type="ECO:0000313" key="3">
    <source>
        <dbReference type="Proteomes" id="UP001589894"/>
    </source>
</evidence>
<protein>
    <submittedName>
        <fullName evidence="2">Helix-turn-helix transcriptional regulator</fullName>
    </submittedName>
</protein>
<proteinExistence type="predicted"/>
<accession>A0ABV6NU92</accession>
<evidence type="ECO:0000313" key="2">
    <source>
        <dbReference type="EMBL" id="MFC0564327.1"/>
    </source>
</evidence>
<reference evidence="2 3" key="1">
    <citation type="submission" date="2024-09" db="EMBL/GenBank/DDBJ databases">
        <authorList>
            <person name="Sun Q."/>
            <person name="Mori K."/>
        </authorList>
    </citation>
    <scope>NUCLEOTIDE SEQUENCE [LARGE SCALE GENOMIC DNA]</scope>
    <source>
        <strain evidence="2 3">TBRC 2205</strain>
    </source>
</reference>
<dbReference type="SUPFAM" id="SSF47413">
    <property type="entry name" value="lambda repressor-like DNA-binding domains"/>
    <property type="match status" value="1"/>
</dbReference>
<sequence length="261" mass="29542">MGTGSEFLISELRTARQARGLTQGEFAKLINYSDTHVSGVECKQRPVTADYVKAVDNALRTGGVYLRFYERLGAPQWLQNWIEYEQQATVLRWFEPAWVPAVLQVESYARLTLASELLQPEELDRLVAARLARRAVLDRVPSPMLTVLLDQYAIERVSDAQHKAMEEQMWHLIQMAARPNVQIQIVPSRLGIYGGLGGNFVLADLSDARRLACVDNQLLAQVSDRAEDIGTLEQRWVRIASEALPRPESLDLIKRAAERWS</sequence>
<dbReference type="PROSITE" id="PS50943">
    <property type="entry name" value="HTH_CROC1"/>
    <property type="match status" value="1"/>
</dbReference>